<evidence type="ECO:0000313" key="5">
    <source>
        <dbReference type="EMBL" id="AMC93407.1"/>
    </source>
</evidence>
<dbReference type="InterPro" id="IPR051010">
    <property type="entry name" value="BCAA_transport"/>
</dbReference>
<dbReference type="InterPro" id="IPR028082">
    <property type="entry name" value="Peripla_BP_I"/>
</dbReference>
<dbReference type="RefSeq" id="WP_067632166.1">
    <property type="nucleotide sequence ID" value="NZ_CP013213.1"/>
</dbReference>
<keyword evidence="6" id="KW-1185">Reference proteome</keyword>
<dbReference type="PANTHER" id="PTHR30483:SF6">
    <property type="entry name" value="PERIPLASMIC BINDING PROTEIN OF ABC TRANSPORTER FOR NATURAL AMINO ACIDS"/>
    <property type="match status" value="1"/>
</dbReference>
<dbReference type="CDD" id="cd06347">
    <property type="entry name" value="PBP1_ABC_LivK_ligand_binding-like"/>
    <property type="match status" value="1"/>
</dbReference>
<protein>
    <recommendedName>
        <fullName evidence="4">Leucine-binding protein domain-containing protein</fullName>
    </recommendedName>
</protein>
<gene>
    <name evidence="5" type="ORF">AOC36_05260</name>
</gene>
<evidence type="ECO:0000256" key="3">
    <source>
        <dbReference type="SAM" id="SignalP"/>
    </source>
</evidence>
<dbReference type="AlphaFoldDB" id="A0A109UGY7"/>
<sequence>MKKKVFKLFQVMCVTLMLTACGSSNGSDGDVTIGFNFDLTGAGAQYGEAELDGAKLALKIFNENGGFNGKEVKFISLDSKSDQSEAYQAQTKLAEDGVFAIVGATISSTSAQAILASEEQKVPTVTPSATADKVTNDGTKGIPYGYRVCYADSFQGLTMANFAVNEKGFKKIGIIADNSSDYAKGLVSVFKAQLESLGGQVVVEEYYSTGETDFSTILTKIRGNTDIEALFIPGYYNEVGTLIKQARGLGVDYPILGVDGYDSAELINLATAEALNNVYYSNHYSNTVESKTRDNFVELFKAEYGKEPAGFQALAFDATNLVLEALVKAGKADPEAVNAAIESTKGFEGVTGTISIDSLHNAEKSTFVLELKDGVEVEATIVAP</sequence>
<reference evidence="5 6" key="1">
    <citation type="submission" date="2015-10" db="EMBL/GenBank/DDBJ databases">
        <title>Erysipelothrix larvae sp. LV19 isolated from the larval gut of the rhinoceros beetle, Trypoxylus dichotomus.</title>
        <authorList>
            <person name="Lim S."/>
            <person name="Kim B.-C."/>
        </authorList>
    </citation>
    <scope>NUCLEOTIDE SEQUENCE [LARGE SCALE GENOMIC DNA]</scope>
    <source>
        <strain evidence="5 6">LV19</strain>
    </source>
</reference>
<dbReference type="Gene3D" id="3.40.50.2300">
    <property type="match status" value="2"/>
</dbReference>
<name>A0A109UGY7_9FIRM</name>
<evidence type="ECO:0000313" key="6">
    <source>
        <dbReference type="Proteomes" id="UP000063781"/>
    </source>
</evidence>
<dbReference type="InterPro" id="IPR028081">
    <property type="entry name" value="Leu-bd"/>
</dbReference>
<dbReference type="PROSITE" id="PS51257">
    <property type="entry name" value="PROKAR_LIPOPROTEIN"/>
    <property type="match status" value="1"/>
</dbReference>
<proteinExistence type="inferred from homology"/>
<evidence type="ECO:0000256" key="1">
    <source>
        <dbReference type="ARBA" id="ARBA00010062"/>
    </source>
</evidence>
<dbReference type="STRING" id="1514105.AOC36_05260"/>
<dbReference type="SUPFAM" id="SSF53822">
    <property type="entry name" value="Periplasmic binding protein-like I"/>
    <property type="match status" value="1"/>
</dbReference>
<comment type="similarity">
    <text evidence="1">Belongs to the leucine-binding protein family.</text>
</comment>
<dbReference type="PANTHER" id="PTHR30483">
    <property type="entry name" value="LEUCINE-SPECIFIC-BINDING PROTEIN"/>
    <property type="match status" value="1"/>
</dbReference>
<feature type="chain" id="PRO_5039712354" description="Leucine-binding protein domain-containing protein" evidence="3">
    <location>
        <begin position="27"/>
        <end position="384"/>
    </location>
</feature>
<accession>A0A109UGY7</accession>
<dbReference type="EMBL" id="CP013213">
    <property type="protein sequence ID" value="AMC93407.1"/>
    <property type="molecule type" value="Genomic_DNA"/>
</dbReference>
<feature type="signal peptide" evidence="3">
    <location>
        <begin position="1"/>
        <end position="26"/>
    </location>
</feature>
<evidence type="ECO:0000259" key="4">
    <source>
        <dbReference type="Pfam" id="PF13458"/>
    </source>
</evidence>
<dbReference type="OrthoDB" id="9783240at2"/>
<keyword evidence="2 3" id="KW-0732">Signal</keyword>
<evidence type="ECO:0000256" key="2">
    <source>
        <dbReference type="ARBA" id="ARBA00022729"/>
    </source>
</evidence>
<feature type="domain" description="Leucine-binding protein" evidence="4">
    <location>
        <begin position="31"/>
        <end position="373"/>
    </location>
</feature>
<organism evidence="5 6">
    <name type="scientific">Erysipelothrix larvae</name>
    <dbReference type="NCBI Taxonomy" id="1514105"/>
    <lineage>
        <taxon>Bacteria</taxon>
        <taxon>Bacillati</taxon>
        <taxon>Bacillota</taxon>
        <taxon>Erysipelotrichia</taxon>
        <taxon>Erysipelotrichales</taxon>
        <taxon>Erysipelotrichaceae</taxon>
        <taxon>Erysipelothrix</taxon>
    </lineage>
</organism>
<dbReference type="KEGG" id="erl:AOC36_05260"/>
<dbReference type="Proteomes" id="UP000063781">
    <property type="component" value="Chromosome"/>
</dbReference>
<dbReference type="Pfam" id="PF13458">
    <property type="entry name" value="Peripla_BP_6"/>
    <property type="match status" value="1"/>
</dbReference>